<protein>
    <submittedName>
        <fullName evidence="1">Uncharacterized protein</fullName>
    </submittedName>
</protein>
<keyword evidence="2" id="KW-1185">Reference proteome</keyword>
<proteinExistence type="predicted"/>
<organism evidence="1 2">
    <name type="scientific">Marmota monax</name>
    <name type="common">Woodchuck</name>
    <dbReference type="NCBI Taxonomy" id="9995"/>
    <lineage>
        <taxon>Eukaryota</taxon>
        <taxon>Metazoa</taxon>
        <taxon>Chordata</taxon>
        <taxon>Craniata</taxon>
        <taxon>Vertebrata</taxon>
        <taxon>Euteleostomi</taxon>
        <taxon>Mammalia</taxon>
        <taxon>Eutheria</taxon>
        <taxon>Euarchontoglires</taxon>
        <taxon>Glires</taxon>
        <taxon>Rodentia</taxon>
        <taxon>Sciuromorpha</taxon>
        <taxon>Sciuridae</taxon>
        <taxon>Xerinae</taxon>
        <taxon>Marmotini</taxon>
        <taxon>Marmota</taxon>
    </lineage>
</organism>
<evidence type="ECO:0000313" key="2">
    <source>
        <dbReference type="Proteomes" id="UP000335636"/>
    </source>
</evidence>
<dbReference type="EMBL" id="CABDUW010002960">
    <property type="protein sequence ID" value="VTJ88453.1"/>
    <property type="molecule type" value="Genomic_DNA"/>
</dbReference>
<feature type="non-terminal residue" evidence="1">
    <location>
        <position position="80"/>
    </location>
</feature>
<evidence type="ECO:0000313" key="1">
    <source>
        <dbReference type="EMBL" id="VTJ88453.1"/>
    </source>
</evidence>
<sequence>LPRSSVAQEFSPACRCPRCCSQNGHSKQAGGRAGALLNGPEGWAGQQEAKEKFVNKVIKMHVKQKKLRVVLKAKRSLDKE</sequence>
<dbReference type="AlphaFoldDB" id="A0A5E4D2S8"/>
<name>A0A5E4D2S8_MARMO</name>
<gene>
    <name evidence="1" type="ORF">MONAX_5E039342</name>
</gene>
<accession>A0A5E4D2S8</accession>
<reference evidence="1" key="1">
    <citation type="submission" date="2019-04" db="EMBL/GenBank/DDBJ databases">
        <authorList>
            <person name="Alioto T."/>
            <person name="Alioto T."/>
        </authorList>
    </citation>
    <scope>NUCLEOTIDE SEQUENCE [LARGE SCALE GENOMIC DNA]</scope>
</reference>
<dbReference type="Proteomes" id="UP000335636">
    <property type="component" value="Unassembled WGS sequence"/>
</dbReference>
<comment type="caution">
    <text evidence="1">The sequence shown here is derived from an EMBL/GenBank/DDBJ whole genome shotgun (WGS) entry which is preliminary data.</text>
</comment>
<feature type="non-terminal residue" evidence="1">
    <location>
        <position position="1"/>
    </location>
</feature>